<evidence type="ECO:0000256" key="2">
    <source>
        <dbReference type="PROSITE-ProRule" id="PRU00169"/>
    </source>
</evidence>
<keyword evidence="2" id="KW-0597">Phosphoprotein</keyword>
<keyword evidence="1" id="KW-0238">DNA-binding</keyword>
<accession>A0A327K5Z8</accession>
<dbReference type="GO" id="GO:0000976">
    <property type="term" value="F:transcription cis-regulatory region binding"/>
    <property type="evidence" value="ECO:0007669"/>
    <property type="project" value="TreeGrafter"/>
</dbReference>
<proteinExistence type="predicted"/>
<dbReference type="Gene3D" id="2.40.50.1020">
    <property type="entry name" value="LytTr DNA-binding domain"/>
    <property type="match status" value="1"/>
</dbReference>
<dbReference type="PANTHER" id="PTHR48111:SF3">
    <property type="entry name" value="TRANSCRIPTIONAL REGULATORY PROTEIN BTSR"/>
    <property type="match status" value="1"/>
</dbReference>
<dbReference type="GO" id="GO:0032993">
    <property type="term" value="C:protein-DNA complex"/>
    <property type="evidence" value="ECO:0007669"/>
    <property type="project" value="TreeGrafter"/>
</dbReference>
<comment type="caution">
    <text evidence="3">The sequence shown here is derived from an EMBL/GenBank/DDBJ whole genome shotgun (WGS) entry which is preliminary data.</text>
</comment>
<dbReference type="InterPro" id="IPR039420">
    <property type="entry name" value="WalR-like"/>
</dbReference>
<dbReference type="Pfam" id="PF00072">
    <property type="entry name" value="Response_reg"/>
    <property type="match status" value="1"/>
</dbReference>
<evidence type="ECO:0000313" key="3">
    <source>
        <dbReference type="EMBL" id="MTW17985.1"/>
    </source>
</evidence>
<dbReference type="InterPro" id="IPR011006">
    <property type="entry name" value="CheY-like_superfamily"/>
</dbReference>
<dbReference type="RefSeq" id="WP_111385647.1">
    <property type="nucleotide sequence ID" value="NZ_NPEW01000115.1"/>
</dbReference>
<sequence>MFTVLIVDDEPHARQELRRALSEAPDIRIEGECGNAIEALAMIARNKPDVVFLDIQMPQITGIEMLGLLDHATMPYVVFVTAFDDYAVQAFEKNAFDYLLKPVTHDRLELTLDRLRHNRRAQDFSVLSEATRLRQIPCFGQHMVFLLKIDQVEYVESRAAGIYVVDLDGEERPTDVPLNVLQQRTPLLRCHRQFLINVDQVQKLRYIESGLAEFVTRRGRPIPISRRLLPSIKERLGIV</sequence>
<dbReference type="InterPro" id="IPR007492">
    <property type="entry name" value="LytTR_DNA-bd_dom"/>
</dbReference>
<evidence type="ECO:0000313" key="4">
    <source>
        <dbReference type="Proteomes" id="UP000438991"/>
    </source>
</evidence>
<dbReference type="GO" id="GO:0000156">
    <property type="term" value="F:phosphorelay response regulator activity"/>
    <property type="evidence" value="ECO:0007669"/>
    <property type="project" value="TreeGrafter"/>
</dbReference>
<organism evidence="3 4">
    <name type="scientific">Rhodoplanes serenus</name>
    <dbReference type="NCBI Taxonomy" id="200615"/>
    <lineage>
        <taxon>Bacteria</taxon>
        <taxon>Pseudomonadati</taxon>
        <taxon>Pseudomonadota</taxon>
        <taxon>Alphaproteobacteria</taxon>
        <taxon>Hyphomicrobiales</taxon>
        <taxon>Nitrobacteraceae</taxon>
        <taxon>Rhodoplanes</taxon>
    </lineage>
</organism>
<dbReference type="AlphaFoldDB" id="A0A327K5Z8"/>
<dbReference type="FunFam" id="3.40.50.2300:FF:000051">
    <property type="entry name" value="Two-component response regulator yehT"/>
    <property type="match status" value="1"/>
</dbReference>
<gene>
    <name evidence="3" type="primary">yehT</name>
    <name evidence="3" type="ORF">GJ689_17400</name>
</gene>
<dbReference type="Pfam" id="PF04397">
    <property type="entry name" value="LytTR"/>
    <property type="match status" value="1"/>
</dbReference>
<evidence type="ECO:0000256" key="1">
    <source>
        <dbReference type="ARBA" id="ARBA00023125"/>
    </source>
</evidence>
<dbReference type="GO" id="GO:0006355">
    <property type="term" value="P:regulation of DNA-templated transcription"/>
    <property type="evidence" value="ECO:0007669"/>
    <property type="project" value="TreeGrafter"/>
</dbReference>
<dbReference type="PROSITE" id="PS50110">
    <property type="entry name" value="RESPONSE_REGULATORY"/>
    <property type="match status" value="1"/>
</dbReference>
<dbReference type="GO" id="GO:0005829">
    <property type="term" value="C:cytosol"/>
    <property type="evidence" value="ECO:0007669"/>
    <property type="project" value="TreeGrafter"/>
</dbReference>
<dbReference type="SMART" id="SM00850">
    <property type="entry name" value="LytTR"/>
    <property type="match status" value="1"/>
</dbReference>
<dbReference type="SMART" id="SM00448">
    <property type="entry name" value="REC"/>
    <property type="match status" value="1"/>
</dbReference>
<dbReference type="NCBIfam" id="NF008677">
    <property type="entry name" value="PRK11697.1"/>
    <property type="match status" value="1"/>
</dbReference>
<dbReference type="InterPro" id="IPR001789">
    <property type="entry name" value="Sig_transdc_resp-reg_receiver"/>
</dbReference>
<dbReference type="SUPFAM" id="SSF52172">
    <property type="entry name" value="CheY-like"/>
    <property type="match status" value="1"/>
</dbReference>
<dbReference type="EMBL" id="WNKV01000013">
    <property type="protein sequence ID" value="MTW17985.1"/>
    <property type="molecule type" value="Genomic_DNA"/>
</dbReference>
<dbReference type="PANTHER" id="PTHR48111">
    <property type="entry name" value="REGULATOR OF RPOS"/>
    <property type="match status" value="1"/>
</dbReference>
<name>A0A327K5Z8_9BRAD</name>
<dbReference type="PROSITE" id="PS50930">
    <property type="entry name" value="HTH_LYTTR"/>
    <property type="match status" value="1"/>
</dbReference>
<dbReference type="CDD" id="cd17532">
    <property type="entry name" value="REC_LytTR_AlgR-like"/>
    <property type="match status" value="1"/>
</dbReference>
<dbReference type="Proteomes" id="UP000438991">
    <property type="component" value="Unassembled WGS sequence"/>
</dbReference>
<reference evidence="3 4" key="1">
    <citation type="submission" date="2019-11" db="EMBL/GenBank/DDBJ databases">
        <title>Whole-genome sequence of Rhodoplanes serenus DSM 18633, type strain.</title>
        <authorList>
            <person name="Kyndt J.A."/>
            <person name="Meyer T.E."/>
        </authorList>
    </citation>
    <scope>NUCLEOTIDE SEQUENCE [LARGE SCALE GENOMIC DNA]</scope>
    <source>
        <strain evidence="3 4">DSM 18633</strain>
    </source>
</reference>
<dbReference type="Gene3D" id="3.40.50.2300">
    <property type="match status" value="1"/>
</dbReference>
<feature type="modified residue" description="4-aspartylphosphate" evidence="2">
    <location>
        <position position="54"/>
    </location>
</feature>
<protein>
    <submittedName>
        <fullName evidence="3">Two-component system response regulator BtsR</fullName>
    </submittedName>
</protein>